<keyword evidence="5" id="KW-0418">Kinase</keyword>
<name>A0ABV9NH60_9PROT</name>
<keyword evidence="7" id="KW-0812">Transmembrane</keyword>
<comment type="caution">
    <text evidence="9">The sequence shown here is derived from an EMBL/GenBank/DDBJ whole genome shotgun (WGS) entry which is preliminary data.</text>
</comment>
<dbReference type="PROSITE" id="PS50109">
    <property type="entry name" value="HIS_KIN"/>
    <property type="match status" value="1"/>
</dbReference>
<dbReference type="InterPro" id="IPR050351">
    <property type="entry name" value="BphY/WalK/GraS-like"/>
</dbReference>
<keyword evidence="4" id="KW-0808">Transferase</keyword>
<dbReference type="GO" id="GO:0005524">
    <property type="term" value="F:ATP binding"/>
    <property type="evidence" value="ECO:0007669"/>
    <property type="project" value="UniProtKB-KW"/>
</dbReference>
<feature type="region of interest" description="Disordered" evidence="6">
    <location>
        <begin position="385"/>
        <end position="419"/>
    </location>
</feature>
<accession>A0ABV9NH60</accession>
<keyword evidence="7" id="KW-0472">Membrane</keyword>
<dbReference type="Proteomes" id="UP001596024">
    <property type="component" value="Unassembled WGS sequence"/>
</dbReference>
<feature type="transmembrane region" description="Helical" evidence="7">
    <location>
        <begin position="20"/>
        <end position="44"/>
    </location>
</feature>
<evidence type="ECO:0000256" key="3">
    <source>
        <dbReference type="ARBA" id="ARBA00022553"/>
    </source>
</evidence>
<comment type="catalytic activity">
    <reaction evidence="1">
        <text>ATP + protein L-histidine = ADP + protein N-phospho-L-histidine.</text>
        <dbReference type="EC" id="2.7.13.3"/>
    </reaction>
</comment>
<dbReference type="SUPFAM" id="SSF47384">
    <property type="entry name" value="Homodimeric domain of signal transducing histidine kinase"/>
    <property type="match status" value="1"/>
</dbReference>
<feature type="transmembrane region" description="Helical" evidence="7">
    <location>
        <begin position="91"/>
        <end position="108"/>
    </location>
</feature>
<dbReference type="InterPro" id="IPR003661">
    <property type="entry name" value="HisK_dim/P_dom"/>
</dbReference>
<dbReference type="InterPro" id="IPR003594">
    <property type="entry name" value="HATPase_dom"/>
</dbReference>
<keyword evidence="9" id="KW-0067">ATP-binding</keyword>
<evidence type="ECO:0000256" key="7">
    <source>
        <dbReference type="SAM" id="Phobius"/>
    </source>
</evidence>
<dbReference type="SMART" id="SM00388">
    <property type="entry name" value="HisKA"/>
    <property type="match status" value="1"/>
</dbReference>
<keyword evidence="7" id="KW-1133">Transmembrane helix</keyword>
<proteinExistence type="predicted"/>
<evidence type="ECO:0000256" key="6">
    <source>
        <dbReference type="SAM" id="MobiDB-lite"/>
    </source>
</evidence>
<dbReference type="InterPro" id="IPR036097">
    <property type="entry name" value="HisK_dim/P_sf"/>
</dbReference>
<dbReference type="EC" id="2.7.13.3" evidence="2"/>
<evidence type="ECO:0000256" key="5">
    <source>
        <dbReference type="ARBA" id="ARBA00022777"/>
    </source>
</evidence>
<dbReference type="RefSeq" id="WP_382436924.1">
    <property type="nucleotide sequence ID" value="NZ_JBHSGQ010000005.1"/>
</dbReference>
<keyword evidence="3" id="KW-0597">Phosphoprotein</keyword>
<evidence type="ECO:0000259" key="8">
    <source>
        <dbReference type="PROSITE" id="PS50109"/>
    </source>
</evidence>
<dbReference type="SMART" id="SM00387">
    <property type="entry name" value="HATPase_c"/>
    <property type="match status" value="1"/>
</dbReference>
<dbReference type="PRINTS" id="PR00344">
    <property type="entry name" value="BCTRLSENSOR"/>
</dbReference>
<dbReference type="EMBL" id="JBHSGQ010000005">
    <property type="protein sequence ID" value="MFC4725883.1"/>
    <property type="molecule type" value="Genomic_DNA"/>
</dbReference>
<dbReference type="InterPro" id="IPR036890">
    <property type="entry name" value="HATPase_C_sf"/>
</dbReference>
<dbReference type="InterPro" id="IPR058544">
    <property type="entry name" value="ETR1_N"/>
</dbReference>
<feature type="transmembrane region" description="Helical" evidence="7">
    <location>
        <begin position="56"/>
        <end position="79"/>
    </location>
</feature>
<reference evidence="10" key="1">
    <citation type="journal article" date="2019" name="Int. J. Syst. Evol. Microbiol.">
        <title>The Global Catalogue of Microorganisms (GCM) 10K type strain sequencing project: providing services to taxonomists for standard genome sequencing and annotation.</title>
        <authorList>
            <consortium name="The Broad Institute Genomics Platform"/>
            <consortium name="The Broad Institute Genome Sequencing Center for Infectious Disease"/>
            <person name="Wu L."/>
            <person name="Ma J."/>
        </authorList>
    </citation>
    <scope>NUCLEOTIDE SEQUENCE [LARGE SCALE GENOMIC DNA]</scope>
    <source>
        <strain evidence="10">CCUG 62981</strain>
    </source>
</reference>
<gene>
    <name evidence="9" type="ORF">ACFPB0_11325</name>
</gene>
<dbReference type="InterPro" id="IPR004358">
    <property type="entry name" value="Sig_transdc_His_kin-like_C"/>
</dbReference>
<dbReference type="Gene3D" id="3.30.565.10">
    <property type="entry name" value="Histidine kinase-like ATPase, C-terminal domain"/>
    <property type="match status" value="1"/>
</dbReference>
<dbReference type="SUPFAM" id="SSF55874">
    <property type="entry name" value="ATPase domain of HSP90 chaperone/DNA topoisomerase II/histidine kinase"/>
    <property type="match status" value="1"/>
</dbReference>
<evidence type="ECO:0000313" key="9">
    <source>
        <dbReference type="EMBL" id="MFC4725883.1"/>
    </source>
</evidence>
<evidence type="ECO:0000256" key="1">
    <source>
        <dbReference type="ARBA" id="ARBA00000085"/>
    </source>
</evidence>
<feature type="domain" description="Histidine kinase" evidence="8">
    <location>
        <begin position="172"/>
        <end position="386"/>
    </location>
</feature>
<evidence type="ECO:0000256" key="2">
    <source>
        <dbReference type="ARBA" id="ARBA00012438"/>
    </source>
</evidence>
<dbReference type="Gene3D" id="1.10.287.130">
    <property type="match status" value="1"/>
</dbReference>
<keyword evidence="10" id="KW-1185">Reference proteome</keyword>
<dbReference type="Pfam" id="PF02518">
    <property type="entry name" value="HATPase_c"/>
    <property type="match status" value="1"/>
</dbReference>
<dbReference type="InterPro" id="IPR005467">
    <property type="entry name" value="His_kinase_dom"/>
</dbReference>
<sequence>MSTHGFMPHGMCYLWEPSILWTHVLSDAAIALAYFSIPAALAIFSIRRPDLVYRPVMWLFVAFILLCGTTHLFSIWTVWNPHYQIEGLLKAMTAAVSLATAIALWPLLPRALALPSNIQLQRSNQALQAEIGRRDEAEARLMAVTGQLEHRVIQRTRDLERANAALRQFAAAAAHDLQAPLRHIHIFSQLIEQEEAATMSADGQKHLLKVREGAQRAQTLIGVLQEYAQLVNRLPQAETVELTRILASVSSSLDDEIEASGASLDFDGLPAVEGDTVLLTQLFQNLVSNAIKYRSALAPVITVRGRQADDGMIEISIADNGIGIDPAHAQTIFQMMKRLHDDTRYPGMGVGLAFCKEIVESHGGEIWLDETHLHGARFCLTLPAPGSSPAGGVARKASEPEGSGGENGEKHPSPARRGR</sequence>
<keyword evidence="9" id="KW-0547">Nucleotide-binding</keyword>
<evidence type="ECO:0000256" key="4">
    <source>
        <dbReference type="ARBA" id="ARBA00022679"/>
    </source>
</evidence>
<dbReference type="PANTHER" id="PTHR42878">
    <property type="entry name" value="TWO-COMPONENT HISTIDINE KINASE"/>
    <property type="match status" value="1"/>
</dbReference>
<evidence type="ECO:0000313" key="10">
    <source>
        <dbReference type="Proteomes" id="UP001596024"/>
    </source>
</evidence>
<dbReference type="Pfam" id="PF25487">
    <property type="entry name" value="ETR1_N"/>
    <property type="match status" value="1"/>
</dbReference>
<protein>
    <recommendedName>
        <fullName evidence="2">histidine kinase</fullName>
        <ecNumber evidence="2">2.7.13.3</ecNumber>
    </recommendedName>
</protein>
<organism evidence="9 10">
    <name type="scientific">Glycocaulis abyssi</name>
    <dbReference type="NCBI Taxonomy" id="1433403"/>
    <lineage>
        <taxon>Bacteria</taxon>
        <taxon>Pseudomonadati</taxon>
        <taxon>Pseudomonadota</taxon>
        <taxon>Alphaproteobacteria</taxon>
        <taxon>Maricaulales</taxon>
        <taxon>Maricaulaceae</taxon>
        <taxon>Glycocaulis</taxon>
    </lineage>
</organism>
<dbReference type="PANTHER" id="PTHR42878:SF15">
    <property type="entry name" value="BACTERIOPHYTOCHROME"/>
    <property type="match status" value="1"/>
</dbReference>